<feature type="transmembrane region" description="Helical" evidence="6">
    <location>
        <begin position="220"/>
        <end position="239"/>
    </location>
</feature>
<name>A0ABY8LAG5_9RHOB</name>
<feature type="domain" description="EamA" evidence="7">
    <location>
        <begin position="157"/>
        <end position="286"/>
    </location>
</feature>
<evidence type="ECO:0000259" key="7">
    <source>
        <dbReference type="Pfam" id="PF00892"/>
    </source>
</evidence>
<gene>
    <name evidence="8" type="ORF">P8627_15130</name>
</gene>
<proteinExistence type="inferred from homology"/>
<sequence>MSVAAAQAPSRADTLRACLWMLGSIASFTSMAVAGRAVSLQLDTFEIMLYRSVVGVIVVLSLATLTGSIRTVTTRDLPLQIGRNIAHFTGQNLWFLAITMVPLAQVFALEFTSPLWVLLLAPLLLGERVRTAQYLVAAIGFGGVLLVARPFDGSVHPGLIWAGLAALAFAVTNLLTRRLTRSQTVTGILFWLTLLQLVFGLICAGFDGDIALPDAAALPWTVLIGIAGLTAHFCLTNALRLAPASTIMPVDFARLPIVAVIGAAFYAEPLDPLVLLGGAVVFVAAWANLRIADRS</sequence>
<feature type="transmembrane region" description="Helical" evidence="6">
    <location>
        <begin position="157"/>
        <end position="176"/>
    </location>
</feature>
<feature type="transmembrane region" description="Helical" evidence="6">
    <location>
        <begin position="50"/>
        <end position="73"/>
    </location>
</feature>
<reference evidence="8 9" key="1">
    <citation type="submission" date="2023-04" db="EMBL/GenBank/DDBJ databases">
        <title>Jannaschia ovalis sp. nov., a marine bacterium isolated from sea tidal flat.</title>
        <authorList>
            <person name="Kwon D.Y."/>
            <person name="Kim J.-J."/>
        </authorList>
    </citation>
    <scope>NUCLEOTIDE SEQUENCE [LARGE SCALE GENOMIC DNA]</scope>
    <source>
        <strain evidence="8 9">GRR-S6-38</strain>
    </source>
</reference>
<dbReference type="Pfam" id="PF00892">
    <property type="entry name" value="EamA"/>
    <property type="match status" value="2"/>
</dbReference>
<dbReference type="EMBL" id="CP122537">
    <property type="protein sequence ID" value="WGH78337.1"/>
    <property type="molecule type" value="Genomic_DNA"/>
</dbReference>
<accession>A0ABY8LAG5</accession>
<feature type="transmembrane region" description="Helical" evidence="6">
    <location>
        <begin position="188"/>
        <end position="208"/>
    </location>
</feature>
<evidence type="ECO:0000256" key="5">
    <source>
        <dbReference type="ARBA" id="ARBA00023136"/>
    </source>
</evidence>
<keyword evidence="5 6" id="KW-0472">Membrane</keyword>
<dbReference type="Proteomes" id="UP001243420">
    <property type="component" value="Chromosome"/>
</dbReference>
<dbReference type="PANTHER" id="PTHR22911:SF6">
    <property type="entry name" value="SOLUTE CARRIER FAMILY 35 MEMBER G1"/>
    <property type="match status" value="1"/>
</dbReference>
<keyword evidence="4 6" id="KW-1133">Transmembrane helix</keyword>
<evidence type="ECO:0000256" key="4">
    <source>
        <dbReference type="ARBA" id="ARBA00022989"/>
    </source>
</evidence>
<evidence type="ECO:0000256" key="1">
    <source>
        <dbReference type="ARBA" id="ARBA00004141"/>
    </source>
</evidence>
<dbReference type="RefSeq" id="WP_279965088.1">
    <property type="nucleotide sequence ID" value="NZ_CP122537.1"/>
</dbReference>
<dbReference type="SUPFAM" id="SSF103481">
    <property type="entry name" value="Multidrug resistance efflux transporter EmrE"/>
    <property type="match status" value="2"/>
</dbReference>
<feature type="transmembrane region" description="Helical" evidence="6">
    <location>
        <begin position="251"/>
        <end position="267"/>
    </location>
</feature>
<protein>
    <submittedName>
        <fullName evidence="8">DMT family transporter</fullName>
    </submittedName>
</protein>
<dbReference type="InterPro" id="IPR000620">
    <property type="entry name" value="EamA_dom"/>
</dbReference>
<feature type="transmembrane region" description="Helical" evidence="6">
    <location>
        <begin position="93"/>
        <end position="120"/>
    </location>
</feature>
<comment type="similarity">
    <text evidence="2">Belongs to the drug/metabolite transporter (DMT) superfamily. 10 TMS drug/metabolite exporter (DME) (TC 2.A.7.3) family.</text>
</comment>
<feature type="transmembrane region" description="Helical" evidence="6">
    <location>
        <begin position="19"/>
        <end position="38"/>
    </location>
</feature>
<comment type="subcellular location">
    <subcellularLocation>
        <location evidence="1">Membrane</location>
        <topology evidence="1">Multi-pass membrane protein</topology>
    </subcellularLocation>
</comment>
<evidence type="ECO:0000313" key="9">
    <source>
        <dbReference type="Proteomes" id="UP001243420"/>
    </source>
</evidence>
<organism evidence="8 9">
    <name type="scientific">Jannaschia ovalis</name>
    <dbReference type="NCBI Taxonomy" id="3038773"/>
    <lineage>
        <taxon>Bacteria</taxon>
        <taxon>Pseudomonadati</taxon>
        <taxon>Pseudomonadota</taxon>
        <taxon>Alphaproteobacteria</taxon>
        <taxon>Rhodobacterales</taxon>
        <taxon>Roseobacteraceae</taxon>
        <taxon>Jannaschia</taxon>
    </lineage>
</organism>
<dbReference type="PANTHER" id="PTHR22911">
    <property type="entry name" value="ACYL-MALONYL CONDENSING ENZYME-RELATED"/>
    <property type="match status" value="1"/>
</dbReference>
<evidence type="ECO:0000313" key="8">
    <source>
        <dbReference type="EMBL" id="WGH78337.1"/>
    </source>
</evidence>
<feature type="domain" description="EamA" evidence="7">
    <location>
        <begin position="16"/>
        <end position="148"/>
    </location>
</feature>
<evidence type="ECO:0000256" key="6">
    <source>
        <dbReference type="SAM" id="Phobius"/>
    </source>
</evidence>
<keyword evidence="9" id="KW-1185">Reference proteome</keyword>
<evidence type="ECO:0000256" key="2">
    <source>
        <dbReference type="ARBA" id="ARBA00009853"/>
    </source>
</evidence>
<evidence type="ECO:0000256" key="3">
    <source>
        <dbReference type="ARBA" id="ARBA00022692"/>
    </source>
</evidence>
<keyword evidence="3 6" id="KW-0812">Transmembrane</keyword>
<dbReference type="InterPro" id="IPR037185">
    <property type="entry name" value="EmrE-like"/>
</dbReference>
<feature type="transmembrane region" description="Helical" evidence="6">
    <location>
        <begin position="273"/>
        <end position="292"/>
    </location>
</feature>
<feature type="transmembrane region" description="Helical" evidence="6">
    <location>
        <begin position="132"/>
        <end position="151"/>
    </location>
</feature>